<gene>
    <name evidence="8" type="ORF">A2397_01010</name>
</gene>
<feature type="domain" description="RNA polymerase sigma factor 70 region 4 type 2" evidence="7">
    <location>
        <begin position="115"/>
        <end position="161"/>
    </location>
</feature>
<dbReference type="PANTHER" id="PTHR43133">
    <property type="entry name" value="RNA POLYMERASE ECF-TYPE SIGMA FACTO"/>
    <property type="match status" value="1"/>
</dbReference>
<dbReference type="InterPro" id="IPR013325">
    <property type="entry name" value="RNA_pol_sigma_r2"/>
</dbReference>
<evidence type="ECO:0000259" key="6">
    <source>
        <dbReference type="Pfam" id="PF04542"/>
    </source>
</evidence>
<evidence type="ECO:0000256" key="5">
    <source>
        <dbReference type="ARBA" id="ARBA00023163"/>
    </source>
</evidence>
<keyword evidence="3" id="KW-0731">Sigma factor</keyword>
<dbReference type="Proteomes" id="UP000176424">
    <property type="component" value="Unassembled WGS sequence"/>
</dbReference>
<dbReference type="NCBIfam" id="TIGR02937">
    <property type="entry name" value="sigma70-ECF"/>
    <property type="match status" value="1"/>
</dbReference>
<dbReference type="GO" id="GO:0016987">
    <property type="term" value="F:sigma factor activity"/>
    <property type="evidence" value="ECO:0007669"/>
    <property type="project" value="UniProtKB-KW"/>
</dbReference>
<evidence type="ECO:0008006" key="10">
    <source>
        <dbReference type="Google" id="ProtNLM"/>
    </source>
</evidence>
<dbReference type="Gene3D" id="1.10.1740.10">
    <property type="match status" value="1"/>
</dbReference>
<dbReference type="GO" id="GO:0003677">
    <property type="term" value="F:DNA binding"/>
    <property type="evidence" value="ECO:0007669"/>
    <property type="project" value="UniProtKB-KW"/>
</dbReference>
<dbReference type="InterPro" id="IPR039425">
    <property type="entry name" value="RNA_pol_sigma-70-like"/>
</dbReference>
<dbReference type="PANTHER" id="PTHR43133:SF8">
    <property type="entry name" value="RNA POLYMERASE SIGMA FACTOR HI_1459-RELATED"/>
    <property type="match status" value="1"/>
</dbReference>
<evidence type="ECO:0000256" key="1">
    <source>
        <dbReference type="ARBA" id="ARBA00010641"/>
    </source>
</evidence>
<dbReference type="InterPro" id="IPR036388">
    <property type="entry name" value="WH-like_DNA-bd_sf"/>
</dbReference>
<name>A0A1F4ZRY0_9BACT</name>
<evidence type="ECO:0000256" key="4">
    <source>
        <dbReference type="ARBA" id="ARBA00023125"/>
    </source>
</evidence>
<comment type="similarity">
    <text evidence="1">Belongs to the sigma-70 factor family. ECF subfamily.</text>
</comment>
<dbReference type="Gene3D" id="1.10.10.10">
    <property type="entry name" value="Winged helix-like DNA-binding domain superfamily/Winged helix DNA-binding domain"/>
    <property type="match status" value="1"/>
</dbReference>
<feature type="domain" description="RNA polymerase sigma-70 region 2" evidence="6">
    <location>
        <begin position="12"/>
        <end position="73"/>
    </location>
</feature>
<dbReference type="SUPFAM" id="SSF88659">
    <property type="entry name" value="Sigma3 and sigma4 domains of RNA polymerase sigma factors"/>
    <property type="match status" value="1"/>
</dbReference>
<evidence type="ECO:0000259" key="7">
    <source>
        <dbReference type="Pfam" id="PF08281"/>
    </source>
</evidence>
<organism evidence="8 9">
    <name type="scientific">Candidatus Amesbacteria bacterium RIFOXYB1_FULL_44_23</name>
    <dbReference type="NCBI Taxonomy" id="1797263"/>
    <lineage>
        <taxon>Bacteria</taxon>
        <taxon>Candidatus Amesiibacteriota</taxon>
    </lineage>
</organism>
<dbReference type="Pfam" id="PF08281">
    <property type="entry name" value="Sigma70_r4_2"/>
    <property type="match status" value="1"/>
</dbReference>
<dbReference type="STRING" id="1797263.A2397_01010"/>
<dbReference type="InterPro" id="IPR007627">
    <property type="entry name" value="RNA_pol_sigma70_r2"/>
</dbReference>
<dbReference type="InterPro" id="IPR013324">
    <property type="entry name" value="RNA_pol_sigma_r3/r4-like"/>
</dbReference>
<evidence type="ECO:0000313" key="9">
    <source>
        <dbReference type="Proteomes" id="UP000176424"/>
    </source>
</evidence>
<keyword evidence="5" id="KW-0804">Transcription</keyword>
<evidence type="ECO:0000256" key="3">
    <source>
        <dbReference type="ARBA" id="ARBA00023082"/>
    </source>
</evidence>
<comment type="caution">
    <text evidence="8">The sequence shown here is derived from an EMBL/GenBank/DDBJ whole genome shotgun (WGS) entry which is preliminary data.</text>
</comment>
<evidence type="ECO:0000313" key="8">
    <source>
        <dbReference type="EMBL" id="OGD08868.1"/>
    </source>
</evidence>
<dbReference type="Pfam" id="PF04542">
    <property type="entry name" value="Sigma70_r2"/>
    <property type="match status" value="1"/>
</dbReference>
<dbReference type="GO" id="GO:0006352">
    <property type="term" value="P:DNA-templated transcription initiation"/>
    <property type="evidence" value="ECO:0007669"/>
    <property type="project" value="InterPro"/>
</dbReference>
<evidence type="ECO:0000256" key="2">
    <source>
        <dbReference type="ARBA" id="ARBA00023015"/>
    </source>
</evidence>
<dbReference type="InterPro" id="IPR013249">
    <property type="entry name" value="RNA_pol_sigma70_r4_t2"/>
</dbReference>
<reference evidence="8 9" key="1">
    <citation type="journal article" date="2016" name="Nat. Commun.">
        <title>Thousands of microbial genomes shed light on interconnected biogeochemical processes in an aquifer system.</title>
        <authorList>
            <person name="Anantharaman K."/>
            <person name="Brown C.T."/>
            <person name="Hug L.A."/>
            <person name="Sharon I."/>
            <person name="Castelle C.J."/>
            <person name="Probst A.J."/>
            <person name="Thomas B.C."/>
            <person name="Singh A."/>
            <person name="Wilkins M.J."/>
            <person name="Karaoz U."/>
            <person name="Brodie E.L."/>
            <person name="Williams K.H."/>
            <person name="Hubbard S.S."/>
            <person name="Banfield J.F."/>
        </authorList>
    </citation>
    <scope>NUCLEOTIDE SEQUENCE [LARGE SCALE GENOMIC DNA]</scope>
</reference>
<proteinExistence type="inferred from homology"/>
<keyword evidence="4" id="KW-0238">DNA-binding</keyword>
<dbReference type="EMBL" id="MEXR01000047">
    <property type="protein sequence ID" value="OGD08868.1"/>
    <property type="molecule type" value="Genomic_DNA"/>
</dbReference>
<dbReference type="SUPFAM" id="SSF88946">
    <property type="entry name" value="Sigma2 domain of RNA polymerase sigma factors"/>
    <property type="match status" value="1"/>
</dbReference>
<keyword evidence="2" id="KW-0805">Transcription regulation</keyword>
<sequence length="174" mass="20279">MDPISQTLVKLEKKVLRFILKRNGGNMEVAETVLQDTLVAAFKSYHTFRHKSSYFTWLCKISLNKMADYYRHQVHYRSKIVVPSLNVLESLVDPSLSPEEKLSLEELCLGVNKSLDLLPEKYRRLLHLKYYRQLSGREICLMLHISPRQLEGRLYRAKTKLAEVVASLYPTLKP</sequence>
<dbReference type="AlphaFoldDB" id="A0A1F4ZRY0"/>
<protein>
    <recommendedName>
        <fullName evidence="10">RNA polymerase sigma factor</fullName>
    </recommendedName>
</protein>
<dbReference type="InterPro" id="IPR014284">
    <property type="entry name" value="RNA_pol_sigma-70_dom"/>
</dbReference>
<accession>A0A1F4ZRY0</accession>